<dbReference type="InterPro" id="IPR015797">
    <property type="entry name" value="NUDIX_hydrolase-like_dom_sf"/>
</dbReference>
<evidence type="ECO:0000256" key="4">
    <source>
        <dbReference type="ARBA" id="ARBA00023242"/>
    </source>
</evidence>
<evidence type="ECO:0000256" key="6">
    <source>
        <dbReference type="PIRNR" id="PIRNR017888"/>
    </source>
</evidence>
<dbReference type="OrthoDB" id="277288at2759"/>
<dbReference type="FunFam" id="3.90.79.10:FF:000020">
    <property type="entry name" value="Pre-mRNA cleavage factor Im subunit 2"/>
    <property type="match status" value="1"/>
</dbReference>
<dbReference type="GO" id="GO:0003729">
    <property type="term" value="F:mRNA binding"/>
    <property type="evidence" value="ECO:0007669"/>
    <property type="project" value="UniProtKB-UniRule"/>
</dbReference>
<evidence type="ECO:0000313" key="8">
    <source>
        <dbReference type="Proteomes" id="UP000737018"/>
    </source>
</evidence>
<evidence type="ECO:0000256" key="5">
    <source>
        <dbReference type="ARBA" id="ARBA00054854"/>
    </source>
</evidence>
<protein>
    <recommendedName>
        <fullName evidence="6">Pre-mRNA cleavage factor Im 25 kDa subunit</fullName>
    </recommendedName>
</protein>
<dbReference type="PIRSF" id="PIRSF017888">
    <property type="entry name" value="CPSF-25"/>
    <property type="match status" value="1"/>
</dbReference>
<keyword evidence="3 6" id="KW-0694">RNA-binding</keyword>
<dbReference type="PANTHER" id="PTHR13047">
    <property type="entry name" value="PRE-MRNA CLEAVAGE FACTOR IM, 25KD SUBUNIT"/>
    <property type="match status" value="1"/>
</dbReference>
<dbReference type="SUPFAM" id="SSF55811">
    <property type="entry name" value="Nudix"/>
    <property type="match status" value="1"/>
</dbReference>
<keyword evidence="2 6" id="KW-0507">mRNA processing</keyword>
<dbReference type="GO" id="GO:0005849">
    <property type="term" value="C:mRNA cleavage factor complex"/>
    <property type="evidence" value="ECO:0007669"/>
    <property type="project" value="UniProtKB-UniRule"/>
</dbReference>
<proteinExistence type="inferred from homology"/>
<dbReference type="EMBL" id="JRKL02000028">
    <property type="protein sequence ID" value="KAF3976300.1"/>
    <property type="molecule type" value="Genomic_DNA"/>
</dbReference>
<gene>
    <name evidence="7" type="ORF">CMV_000505</name>
</gene>
<accession>A0A8J4VYN8</accession>
<dbReference type="AlphaFoldDB" id="A0A8J4VYN8"/>
<dbReference type="CDD" id="cd18871">
    <property type="entry name" value="NUDIX_Cfim25_Nudt21"/>
    <property type="match status" value="1"/>
</dbReference>
<organism evidence="7 8">
    <name type="scientific">Castanea mollissima</name>
    <name type="common">Chinese chestnut</name>
    <dbReference type="NCBI Taxonomy" id="60419"/>
    <lineage>
        <taxon>Eukaryota</taxon>
        <taxon>Viridiplantae</taxon>
        <taxon>Streptophyta</taxon>
        <taxon>Embryophyta</taxon>
        <taxon>Tracheophyta</taxon>
        <taxon>Spermatophyta</taxon>
        <taxon>Magnoliopsida</taxon>
        <taxon>eudicotyledons</taxon>
        <taxon>Gunneridae</taxon>
        <taxon>Pentapetalae</taxon>
        <taxon>rosids</taxon>
        <taxon>fabids</taxon>
        <taxon>Fagales</taxon>
        <taxon>Fagaceae</taxon>
        <taxon>Castanea</taxon>
    </lineage>
</organism>
<evidence type="ECO:0000256" key="2">
    <source>
        <dbReference type="ARBA" id="ARBA00022664"/>
    </source>
</evidence>
<comment type="function">
    <text evidence="5">Component of the cleavage factor Im (CFIm) complex that plays a key role in pre-mRNA 3'-processing. Involved in association with CPSF6 or CPSF7 in pre-MRNA 3'-end poly(A) site cleavage and poly(A) addition. NUDT21/CPSF5 binds to cleavage and polyadenylation RNA substrates. The homodimer mediates simultaneous sequence-specific recognition of two 5'-UGUA-3' elements within the pre-mRNA. Binds to, but does not hydrolyze mono- and di-adenosine nucleotides. May have a role in mRNA export.</text>
</comment>
<comment type="subcellular location">
    <subcellularLocation>
        <location evidence="6">Nucleus</location>
    </subcellularLocation>
    <text evidence="6">In punctate subnuclear structures localized adjacent to nuclear speckles, called paraspeckles.</text>
</comment>
<dbReference type="Gene3D" id="3.90.79.10">
    <property type="entry name" value="Nucleoside Triphosphate Pyrophosphohydrolase"/>
    <property type="match status" value="1"/>
</dbReference>
<comment type="subunit">
    <text evidence="6">Homodimer. Component of the cleavage factor Im (CFIm) complex.</text>
</comment>
<reference evidence="7" key="1">
    <citation type="submission" date="2020-03" db="EMBL/GenBank/DDBJ databases">
        <title>Castanea mollissima Vanexum genome sequencing.</title>
        <authorList>
            <person name="Staton M."/>
        </authorList>
    </citation>
    <scope>NUCLEOTIDE SEQUENCE</scope>
    <source>
        <tissue evidence="7">Leaf</tissue>
    </source>
</reference>
<sequence>MTQHPTRIYDLTVQVSGNATFQTQTVIAETKAMGDEVRSNGNVSQSSGNSDDQSHATVIDIYSLSNYYFGSKEVIPFKDETLADRVQRMKSNYAAHGLRTCVQAVILVELFKHPHLLLLQVRNSIFKLPGGRLRLGESDIDGLRRKLSRKLSADESGDGIGWEVGECLGMWWKPDFETLVYPYLPPNVKCPKECTKLFLVRLPDSRKFIVPKNLKLLAVPLCQIHENHKTYGPIISGVPQLLSKFSFNIIES</sequence>
<dbReference type="Proteomes" id="UP000737018">
    <property type="component" value="Unassembled WGS sequence"/>
</dbReference>
<keyword evidence="8" id="KW-1185">Reference proteome</keyword>
<evidence type="ECO:0000256" key="1">
    <source>
        <dbReference type="ARBA" id="ARBA00009710"/>
    </source>
</evidence>
<dbReference type="Pfam" id="PF13869">
    <property type="entry name" value="NUDIX_2"/>
    <property type="match status" value="1"/>
</dbReference>
<keyword evidence="4 6" id="KW-0539">Nucleus</keyword>
<evidence type="ECO:0000256" key="3">
    <source>
        <dbReference type="ARBA" id="ARBA00022884"/>
    </source>
</evidence>
<comment type="caution">
    <text evidence="7">The sequence shown here is derived from an EMBL/GenBank/DDBJ whole genome shotgun (WGS) entry which is preliminary data.</text>
</comment>
<evidence type="ECO:0000313" key="7">
    <source>
        <dbReference type="EMBL" id="KAF3976300.1"/>
    </source>
</evidence>
<name>A0A8J4VYN8_9ROSI</name>
<comment type="similarity">
    <text evidence="1 6">Belongs to the Nudix hydrolase family. CPSF5 subfamily.</text>
</comment>
<dbReference type="InterPro" id="IPR016706">
    <property type="entry name" value="Cleav_polyA_spec_factor_su5"/>
</dbReference>
<dbReference type="GO" id="GO:0031124">
    <property type="term" value="P:mRNA 3'-end processing"/>
    <property type="evidence" value="ECO:0007669"/>
    <property type="project" value="InterPro"/>
</dbReference>